<evidence type="ECO:0000256" key="1">
    <source>
        <dbReference type="SAM" id="MobiDB-lite"/>
    </source>
</evidence>
<accession>A0A7W4W4E5</accession>
<dbReference type="PANTHER" id="PTHR22576">
    <property type="entry name" value="MUCOSA ASSOCIATED LYMPHOID TISSUE LYMPHOMA TRANSLOCATION PROTEIN 1/PARACASPASE"/>
    <property type="match status" value="1"/>
</dbReference>
<evidence type="ECO:0000256" key="2">
    <source>
        <dbReference type="SAM" id="SignalP"/>
    </source>
</evidence>
<sequence length="464" mass="51224">MRTIILISLILALVPSVSLANEFERYKQQQAEAFKAQREGRVEKPEDKESDTERSGNPCDRNTGYGCKRTVRDQQLNDIMDEDDSNFSSASDDSEDSSSSEDEDTGERSGNPCDRNTGYGCTRTVRDQQLNDIMDEDDSNFSSASDDSEDSSSSEDEDTGERSSNPCDRNTGYGCKRTVRDQQLNDIMDEDDSNFSSGSTDANEDTSQQEDTSTDRSGLNGLQGRNYALIIGINDYEHFKPLNTAVADAIAVSQTLASQYNFETRVLLDKEASRETILGALNEARKSLTPQDNLLIYYAGHGQFIESTDASYWLPYNARKDDNTQWLESKAITDHLKLISARSILVVADSCFSGTITRSADTSLEGADTRARYIQKMKSRPSRVLISSGGKEPVKDGGGGSHSVFANAFLKAMNETSESIFTANELFSRGIREPVAGNAEQIPEYKVIRNSGHSGGDFVFFRAQ</sequence>
<dbReference type="EMBL" id="JACHWY010000001">
    <property type="protein sequence ID" value="MBB3047227.1"/>
    <property type="molecule type" value="Genomic_DNA"/>
</dbReference>
<evidence type="ECO:0000259" key="3">
    <source>
        <dbReference type="Pfam" id="PF00656"/>
    </source>
</evidence>
<reference evidence="4 5" key="1">
    <citation type="submission" date="2020-08" db="EMBL/GenBank/DDBJ databases">
        <title>Genomic Encyclopedia of Type Strains, Phase III (KMG-III): the genomes of soil and plant-associated and newly described type strains.</title>
        <authorList>
            <person name="Whitman W."/>
        </authorList>
    </citation>
    <scope>NUCLEOTIDE SEQUENCE [LARGE SCALE GENOMIC DNA]</scope>
    <source>
        <strain evidence="4 5">CECT 8654</strain>
    </source>
</reference>
<evidence type="ECO:0000313" key="4">
    <source>
        <dbReference type="EMBL" id="MBB3047227.1"/>
    </source>
</evidence>
<organism evidence="4 5">
    <name type="scientific">Litorivivens lipolytica</name>
    <dbReference type="NCBI Taxonomy" id="1524264"/>
    <lineage>
        <taxon>Bacteria</taxon>
        <taxon>Pseudomonadati</taxon>
        <taxon>Pseudomonadota</taxon>
        <taxon>Gammaproteobacteria</taxon>
        <taxon>Litorivivens</taxon>
    </lineage>
</organism>
<name>A0A7W4W4E5_9GAMM</name>
<keyword evidence="5" id="KW-1185">Reference proteome</keyword>
<feature type="domain" description="Peptidase C14 caspase" evidence="3">
    <location>
        <begin position="225"/>
        <end position="446"/>
    </location>
</feature>
<dbReference type="Pfam" id="PF00656">
    <property type="entry name" value="Peptidase_C14"/>
    <property type="match status" value="1"/>
</dbReference>
<feature type="signal peptide" evidence="2">
    <location>
        <begin position="1"/>
        <end position="20"/>
    </location>
</feature>
<comment type="caution">
    <text evidence="4">The sequence shown here is derived from an EMBL/GenBank/DDBJ whole genome shotgun (WGS) entry which is preliminary data.</text>
</comment>
<dbReference type="InterPro" id="IPR052039">
    <property type="entry name" value="Caspase-related_regulators"/>
</dbReference>
<gene>
    <name evidence="4" type="ORF">FHR99_001463</name>
</gene>
<feature type="compositionally biased region" description="Acidic residues" evidence="1">
    <location>
        <begin position="92"/>
        <end position="105"/>
    </location>
</feature>
<dbReference type="SUPFAM" id="SSF52129">
    <property type="entry name" value="Caspase-like"/>
    <property type="match status" value="1"/>
</dbReference>
<dbReference type="GO" id="GO:0004197">
    <property type="term" value="F:cysteine-type endopeptidase activity"/>
    <property type="evidence" value="ECO:0007669"/>
    <property type="project" value="InterPro"/>
</dbReference>
<feature type="region of interest" description="Disordered" evidence="1">
    <location>
        <begin position="31"/>
        <end position="121"/>
    </location>
</feature>
<dbReference type="GO" id="GO:0006508">
    <property type="term" value="P:proteolysis"/>
    <property type="evidence" value="ECO:0007669"/>
    <property type="project" value="InterPro"/>
</dbReference>
<feature type="chain" id="PRO_5030680355" description="Peptidase C14 caspase domain-containing protein" evidence="2">
    <location>
        <begin position="21"/>
        <end position="464"/>
    </location>
</feature>
<proteinExistence type="predicted"/>
<protein>
    <recommendedName>
        <fullName evidence="3">Peptidase C14 caspase domain-containing protein</fullName>
    </recommendedName>
</protein>
<dbReference type="Gene3D" id="3.40.50.1460">
    <property type="match status" value="1"/>
</dbReference>
<feature type="compositionally biased region" description="Acidic residues" evidence="1">
    <location>
        <begin position="146"/>
        <end position="159"/>
    </location>
</feature>
<feature type="region of interest" description="Disordered" evidence="1">
    <location>
        <begin position="188"/>
        <end position="219"/>
    </location>
</feature>
<keyword evidence="2" id="KW-0732">Signal</keyword>
<dbReference type="RefSeq" id="WP_183409863.1">
    <property type="nucleotide sequence ID" value="NZ_JACHWY010000001.1"/>
</dbReference>
<dbReference type="Proteomes" id="UP000537130">
    <property type="component" value="Unassembled WGS sequence"/>
</dbReference>
<feature type="region of interest" description="Disordered" evidence="1">
    <location>
        <begin position="135"/>
        <end position="176"/>
    </location>
</feature>
<dbReference type="InterPro" id="IPR029030">
    <property type="entry name" value="Caspase-like_dom_sf"/>
</dbReference>
<dbReference type="AlphaFoldDB" id="A0A7W4W4E5"/>
<feature type="compositionally biased region" description="Basic and acidic residues" evidence="1">
    <location>
        <begin position="35"/>
        <end position="54"/>
    </location>
</feature>
<dbReference type="InterPro" id="IPR011600">
    <property type="entry name" value="Pept_C14_caspase"/>
</dbReference>
<dbReference type="PANTHER" id="PTHR22576:SF37">
    <property type="entry name" value="MUCOSA-ASSOCIATED LYMPHOID TISSUE LYMPHOMA TRANSLOCATION PROTEIN 1"/>
    <property type="match status" value="1"/>
</dbReference>
<evidence type="ECO:0000313" key="5">
    <source>
        <dbReference type="Proteomes" id="UP000537130"/>
    </source>
</evidence>